<dbReference type="RefSeq" id="WP_005745423.1">
    <property type="nucleotide sequence ID" value="NZ_CP031225.1"/>
</dbReference>
<accession>A0AAD0PRL4</accession>
<dbReference type="InterPro" id="IPR050474">
    <property type="entry name" value="Hel308_SKI2-like"/>
</dbReference>
<sequence>MFDPRSRRLLREAPKLAKLDPNTLDELLTEAHVELATARLSAQDGTESDFAIFTRVRRLASTFEAYVALNLRPEQTRAAAFVAGTAHQVLALLRNPRLDQPTLLSSDAVDSTFSATVLFLIADRAADAAEAAARLVPKGEPRSIRRLLILSMRDFAAGRLDELSERKFSLSSAASGESREQATDLLYRQCAIAIRGLAREANGTSPGKFNVRRRLMKVISLSKSTSDKLPEDLIGSVHHQFAGPHHLASLLLRMVRGVRESMLVRQPTPSGAEEVAWKSWTSSQAKTRPFLWINHQEAVRTGYLDKNSSMVMTSPTGSGKTTLSMLKIAATRCAGKSVIYLAPTHALVDQIEDDFSHQLANIDAVSVEDTALQDFDETLPPFAVMTPERCLALLGFAPQLFSSVGLLVFDEFHLIGADTDPDSQKVSPRAIDAMLALLTFIRFCPQADLLLMSAMVSNAGEIAQWLSTITRRNVHVFDDPWKPTRQLRSCVIYEHDDVMDAIAEAAKAKTISARSSPAVSPLGLFSLISGWHPNKPEKLIVRPLTLSTPALKLNKSGDLTANRNEVAAQLAIDFAAAGKRVIVFCSDSRACSSVAKIVNNHLSKPTVSLTEAQTLMRDSIIEDVGSKSAMFDPNIRRAAVHHSDLLPLERRLVESVFRMKRERTEIGLDVIAATSTIAQGLNLPCDVVVLAGTDRSASDDPSGNPRSSLRPHEILNALGRAGRAAYAATGLSIVIPAYPIQVDLSDLVFPRKHPDLNIIFSEKDACEQIIDPLERLLDQIENSAKPDVKVQAMIRRLSAVTHEGASGFDEIVRRSFGYFQQSNSDAAMADNWLESRRVALTEAEEALEDPETVDWQQDLAVRNGMSPQLVTRLANALLDVPDTLHSTADWLGWTLSIISEHPSDLTLFVRPAALEAVFGRAYQDNDASAKNVLLALSKLVDMWCGGVTLVNIEVWLLQFIRENEGKVKRKATASPTAHHARRFAIRIAPDLGFLSGVLGQIASHLFADDTKSPLPLVDLLPQMLKYGDHDRHHMALRQSVGASRVATFKLYKEYRSYFSESSSMSFDSVRDEVKIALFAELFQELGD</sequence>
<dbReference type="SUPFAM" id="SSF52540">
    <property type="entry name" value="P-loop containing nucleoside triphosphate hydrolases"/>
    <property type="match status" value="1"/>
</dbReference>
<keyword evidence="2" id="KW-0378">Hydrolase</keyword>
<reference evidence="7 8" key="1">
    <citation type="journal article" date="2011" name="PLoS Pathog.">
        <title>Dynamic evolution of pathogenicity revealed by sequencing and comparative genomics of 19 Pseudomonas syringae isolates.</title>
        <authorList>
            <person name="Baltrus D.A."/>
            <person name="Nishimura M.T."/>
            <person name="Romanchuk A."/>
            <person name="Chang J.H."/>
            <person name="Mukhtar M.S."/>
            <person name="Cherkis K."/>
            <person name="Roach J."/>
            <person name="Grant S.R."/>
            <person name="Jones C.D."/>
            <person name="Dangl J.L."/>
        </authorList>
    </citation>
    <scope>NUCLEOTIDE SEQUENCE [LARGE SCALE GENOMIC DNA]</scope>
    <source>
        <strain evidence="7 8">M301315</strain>
    </source>
</reference>
<name>A0AAD0PRL4_PSEAV</name>
<dbReference type="SMART" id="SM00490">
    <property type="entry name" value="HELICc"/>
    <property type="match status" value="1"/>
</dbReference>
<gene>
    <name evidence="7" type="ORF">PLA107_003740</name>
</gene>
<keyword evidence="1" id="KW-0547">Nucleotide-binding</keyword>
<dbReference type="GO" id="GO:0016787">
    <property type="term" value="F:hydrolase activity"/>
    <property type="evidence" value="ECO:0007669"/>
    <property type="project" value="UniProtKB-KW"/>
</dbReference>
<feature type="domain" description="Helicase C-terminal" evidence="6">
    <location>
        <begin position="569"/>
        <end position="777"/>
    </location>
</feature>
<dbReference type="PROSITE" id="PS51192">
    <property type="entry name" value="HELICASE_ATP_BIND_1"/>
    <property type="match status" value="1"/>
</dbReference>
<evidence type="ECO:0000259" key="5">
    <source>
        <dbReference type="PROSITE" id="PS51192"/>
    </source>
</evidence>
<dbReference type="PANTHER" id="PTHR47961">
    <property type="entry name" value="DNA POLYMERASE THETA, PUTATIVE (AFU_ORTHOLOGUE AFUA_1G05260)-RELATED"/>
    <property type="match status" value="1"/>
</dbReference>
<dbReference type="Gene3D" id="3.40.50.300">
    <property type="entry name" value="P-loop containing nucleotide triphosphate hydrolases"/>
    <property type="match status" value="2"/>
</dbReference>
<keyword evidence="3 7" id="KW-0347">Helicase</keyword>
<dbReference type="Pfam" id="PF00270">
    <property type="entry name" value="DEAD"/>
    <property type="match status" value="1"/>
</dbReference>
<dbReference type="GO" id="GO:0004386">
    <property type="term" value="F:helicase activity"/>
    <property type="evidence" value="ECO:0007669"/>
    <property type="project" value="UniProtKB-KW"/>
</dbReference>
<keyword evidence="4" id="KW-0067">ATP-binding</keyword>
<dbReference type="InterPro" id="IPR011545">
    <property type="entry name" value="DEAD/DEAH_box_helicase_dom"/>
</dbReference>
<evidence type="ECO:0000256" key="3">
    <source>
        <dbReference type="ARBA" id="ARBA00022806"/>
    </source>
</evidence>
<dbReference type="InterPro" id="IPR001650">
    <property type="entry name" value="Helicase_C-like"/>
</dbReference>
<dbReference type="PROSITE" id="PS51194">
    <property type="entry name" value="HELICASE_CTER"/>
    <property type="match status" value="1"/>
</dbReference>
<dbReference type="GO" id="GO:0003676">
    <property type="term" value="F:nucleic acid binding"/>
    <property type="evidence" value="ECO:0007669"/>
    <property type="project" value="InterPro"/>
</dbReference>
<dbReference type="AlphaFoldDB" id="A0AAD0PRL4"/>
<organism evidence="7 8">
    <name type="scientific">Pseudomonas amygdali pv. lachrymans str. M301315</name>
    <dbReference type="NCBI Taxonomy" id="629260"/>
    <lineage>
        <taxon>Bacteria</taxon>
        <taxon>Pseudomonadati</taxon>
        <taxon>Pseudomonadota</taxon>
        <taxon>Gammaproteobacteria</taxon>
        <taxon>Pseudomonadales</taxon>
        <taxon>Pseudomonadaceae</taxon>
        <taxon>Pseudomonas</taxon>
        <taxon>Pseudomonas amygdali</taxon>
    </lineage>
</organism>
<dbReference type="InterPro" id="IPR014001">
    <property type="entry name" value="Helicase_ATP-bd"/>
</dbReference>
<dbReference type="InterPro" id="IPR003593">
    <property type="entry name" value="AAA+_ATPase"/>
</dbReference>
<proteinExistence type="predicted"/>
<dbReference type="SMART" id="SM00487">
    <property type="entry name" value="DEXDc"/>
    <property type="match status" value="1"/>
</dbReference>
<dbReference type="Proteomes" id="UP000006426">
    <property type="component" value="Chromosome"/>
</dbReference>
<protein>
    <submittedName>
        <fullName evidence="7">DEAD/DEAH box helicase</fullName>
    </submittedName>
</protein>
<dbReference type="EMBL" id="CP031225">
    <property type="protein sequence ID" value="AXH54538.1"/>
    <property type="molecule type" value="Genomic_DNA"/>
</dbReference>
<feature type="domain" description="Helicase ATP-binding" evidence="5">
    <location>
        <begin position="301"/>
        <end position="474"/>
    </location>
</feature>
<evidence type="ECO:0000256" key="2">
    <source>
        <dbReference type="ARBA" id="ARBA00022801"/>
    </source>
</evidence>
<dbReference type="PANTHER" id="PTHR47961:SF6">
    <property type="entry name" value="DNA-DIRECTED DNA POLYMERASE"/>
    <property type="match status" value="1"/>
</dbReference>
<dbReference type="InterPro" id="IPR027417">
    <property type="entry name" value="P-loop_NTPase"/>
</dbReference>
<evidence type="ECO:0000313" key="8">
    <source>
        <dbReference type="Proteomes" id="UP000006426"/>
    </source>
</evidence>
<evidence type="ECO:0000256" key="1">
    <source>
        <dbReference type="ARBA" id="ARBA00022741"/>
    </source>
</evidence>
<evidence type="ECO:0000256" key="4">
    <source>
        <dbReference type="ARBA" id="ARBA00022840"/>
    </source>
</evidence>
<evidence type="ECO:0000313" key="7">
    <source>
        <dbReference type="EMBL" id="AXH54538.1"/>
    </source>
</evidence>
<dbReference type="GO" id="GO:0005524">
    <property type="term" value="F:ATP binding"/>
    <property type="evidence" value="ECO:0007669"/>
    <property type="project" value="UniProtKB-KW"/>
</dbReference>
<dbReference type="CDD" id="cd17921">
    <property type="entry name" value="DEXHc_Ski2"/>
    <property type="match status" value="1"/>
</dbReference>
<evidence type="ECO:0000259" key="6">
    <source>
        <dbReference type="PROSITE" id="PS51194"/>
    </source>
</evidence>
<dbReference type="SMART" id="SM00382">
    <property type="entry name" value="AAA"/>
    <property type="match status" value="1"/>
</dbReference>